<keyword evidence="2" id="KW-0812">Transmembrane</keyword>
<reference evidence="3" key="1">
    <citation type="journal article" date="2012" name="PLoS ONE">
        <title>Gene sets for utilization of primary and secondary nutrition supplies in the distal gut of endangered iberian lynx.</title>
        <authorList>
            <person name="Alcaide M."/>
            <person name="Messina E."/>
            <person name="Richter M."/>
            <person name="Bargiela R."/>
            <person name="Peplies J."/>
            <person name="Huws S.A."/>
            <person name="Newbold C.J."/>
            <person name="Golyshin P.N."/>
            <person name="Simon M.A."/>
            <person name="Lopez G."/>
            <person name="Yakimov M.M."/>
            <person name="Ferrer M."/>
        </authorList>
    </citation>
    <scope>NUCLEOTIDE SEQUENCE</scope>
</reference>
<name>J9FMP1_9ZZZZ</name>
<gene>
    <name evidence="3" type="ORF">EVA_16190</name>
</gene>
<organism evidence="3">
    <name type="scientific">gut metagenome</name>
    <dbReference type="NCBI Taxonomy" id="749906"/>
    <lineage>
        <taxon>unclassified sequences</taxon>
        <taxon>metagenomes</taxon>
        <taxon>organismal metagenomes</taxon>
    </lineage>
</organism>
<dbReference type="AlphaFoldDB" id="J9FMP1"/>
<evidence type="ECO:0000256" key="1">
    <source>
        <dbReference type="SAM" id="MobiDB-lite"/>
    </source>
</evidence>
<proteinExistence type="predicted"/>
<evidence type="ECO:0000256" key="2">
    <source>
        <dbReference type="SAM" id="Phobius"/>
    </source>
</evidence>
<feature type="compositionally biased region" description="Low complexity" evidence="1">
    <location>
        <begin position="135"/>
        <end position="165"/>
    </location>
</feature>
<protein>
    <submittedName>
        <fullName evidence="3">Uncharacterized protein</fullName>
    </submittedName>
</protein>
<feature type="region of interest" description="Disordered" evidence="1">
    <location>
        <begin position="132"/>
        <end position="165"/>
    </location>
</feature>
<feature type="transmembrane region" description="Helical" evidence="2">
    <location>
        <begin position="66"/>
        <end position="85"/>
    </location>
</feature>
<feature type="compositionally biased region" description="Basic and acidic residues" evidence="1">
    <location>
        <begin position="1"/>
        <end position="10"/>
    </location>
</feature>
<comment type="caution">
    <text evidence="3">The sequence shown here is derived from an EMBL/GenBank/DDBJ whole genome shotgun (WGS) entry which is preliminary data.</text>
</comment>
<keyword evidence="2" id="KW-1133">Transmembrane helix</keyword>
<feature type="compositionally biased region" description="Polar residues" evidence="1">
    <location>
        <begin position="12"/>
        <end position="27"/>
    </location>
</feature>
<evidence type="ECO:0000313" key="3">
    <source>
        <dbReference type="EMBL" id="EJW95703.1"/>
    </source>
</evidence>
<feature type="region of interest" description="Disordered" evidence="1">
    <location>
        <begin position="1"/>
        <end position="51"/>
    </location>
</feature>
<feature type="non-terminal residue" evidence="3">
    <location>
        <position position="165"/>
    </location>
</feature>
<keyword evidence="2" id="KW-0472">Membrane</keyword>
<dbReference type="EMBL" id="AMCI01005664">
    <property type="protein sequence ID" value="EJW95703.1"/>
    <property type="molecule type" value="Genomic_DNA"/>
</dbReference>
<sequence>MGSIRDERRRNGTPSEQRLRSTSAQRRNASRSRDGRMRTPTPQGGYPLRNHPINFAGKRNSYDPQLIIVAGVAIAILILIIFFIVSCAASCGSGTVDPTANISQAVSGDLRTDVEKMVTSDYQSTYVAEHADQYPTSSSSSWWTSRPPRSSSSTTRTRTARPSPT</sequence>
<accession>J9FMP1</accession>